<accession>A0A839JWZ5</accession>
<dbReference type="EMBL" id="JACEGA010000001">
    <property type="protein sequence ID" value="MBB2181774.1"/>
    <property type="molecule type" value="Genomic_DNA"/>
</dbReference>
<proteinExistence type="predicted"/>
<keyword evidence="2" id="KW-1185">Reference proteome</keyword>
<gene>
    <name evidence="1" type="ORF">H0486_02630</name>
</gene>
<comment type="caution">
    <text evidence="1">The sequence shown here is derived from an EMBL/GenBank/DDBJ whole genome shotgun (WGS) entry which is preliminary data.</text>
</comment>
<dbReference type="RefSeq" id="WP_228351529.1">
    <property type="nucleotide sequence ID" value="NZ_JACEGA010000001.1"/>
</dbReference>
<sequence length="219" mass="24500">MLIDTLNECIIDMKTVREMETASADTKKQATADYNFKQLILSLKQMIDEVNLAVENSEFRPSENVVSALKSFLGACDKIVQAGAANSATTQYISSESKKLYAVIGREWAEHYSKTTVNILNLLDTVKGIIPDESRATYAANKIKKAATWNTTIDNYNFLKQGMDEADKILEDLELDEDSDILTFLKLVSEGKATLLNITEEILLWIKSEGLSDKIKLTF</sequence>
<evidence type="ECO:0000313" key="1">
    <source>
        <dbReference type="EMBL" id="MBB2181774.1"/>
    </source>
</evidence>
<evidence type="ECO:0000313" key="2">
    <source>
        <dbReference type="Proteomes" id="UP000574276"/>
    </source>
</evidence>
<dbReference type="Proteomes" id="UP000574276">
    <property type="component" value="Unassembled WGS sequence"/>
</dbReference>
<dbReference type="AlphaFoldDB" id="A0A839JWZ5"/>
<name>A0A839JWZ5_9FIRM</name>
<reference evidence="1 2" key="1">
    <citation type="submission" date="2020-07" db="EMBL/GenBank/DDBJ databases">
        <title>Characterization and genome sequencing of isolate MD1, a novel member within the family Lachnospiraceae.</title>
        <authorList>
            <person name="Rettenmaier R."/>
            <person name="Di Bello L."/>
            <person name="Zinser C."/>
            <person name="Scheitz K."/>
            <person name="Liebl W."/>
            <person name="Zverlov V."/>
        </authorList>
    </citation>
    <scope>NUCLEOTIDE SEQUENCE [LARGE SCALE GENOMIC DNA]</scope>
    <source>
        <strain evidence="1 2">MD1</strain>
    </source>
</reference>
<protein>
    <submittedName>
        <fullName evidence="1">Uncharacterized protein</fullName>
    </submittedName>
</protein>
<organism evidence="1 2">
    <name type="scientific">Variimorphobacter saccharofermentans</name>
    <dbReference type="NCBI Taxonomy" id="2755051"/>
    <lineage>
        <taxon>Bacteria</taxon>
        <taxon>Bacillati</taxon>
        <taxon>Bacillota</taxon>
        <taxon>Clostridia</taxon>
        <taxon>Lachnospirales</taxon>
        <taxon>Lachnospiraceae</taxon>
        <taxon>Variimorphobacter</taxon>
    </lineage>
</organism>